<evidence type="ECO:0000313" key="3">
    <source>
        <dbReference type="Proteomes" id="UP000008827"/>
    </source>
</evidence>
<organism evidence="1">
    <name type="scientific">Glycine max</name>
    <name type="common">Soybean</name>
    <name type="synonym">Glycine hispida</name>
    <dbReference type="NCBI Taxonomy" id="3847"/>
    <lineage>
        <taxon>Eukaryota</taxon>
        <taxon>Viridiplantae</taxon>
        <taxon>Streptophyta</taxon>
        <taxon>Embryophyta</taxon>
        <taxon>Tracheophyta</taxon>
        <taxon>Spermatophyta</taxon>
        <taxon>Magnoliopsida</taxon>
        <taxon>eudicotyledons</taxon>
        <taxon>Gunneridae</taxon>
        <taxon>Pentapetalae</taxon>
        <taxon>rosids</taxon>
        <taxon>fabids</taxon>
        <taxon>Fabales</taxon>
        <taxon>Fabaceae</taxon>
        <taxon>Papilionoideae</taxon>
        <taxon>50 kb inversion clade</taxon>
        <taxon>NPAAA clade</taxon>
        <taxon>indigoferoid/millettioid clade</taxon>
        <taxon>Phaseoleae</taxon>
        <taxon>Glycine</taxon>
        <taxon>Glycine subgen. Soja</taxon>
    </lineage>
</organism>
<keyword evidence="3" id="KW-1185">Reference proteome</keyword>
<evidence type="ECO:0000313" key="2">
    <source>
        <dbReference type="EnsemblPlants" id="KRH75900"/>
    </source>
</evidence>
<dbReference type="HOGENOM" id="CLU_2445154_0_0_1"/>
<reference evidence="1 2" key="1">
    <citation type="journal article" date="2010" name="Nature">
        <title>Genome sequence of the palaeopolyploid soybean.</title>
        <authorList>
            <person name="Schmutz J."/>
            <person name="Cannon S.B."/>
            <person name="Schlueter J."/>
            <person name="Ma J."/>
            <person name="Mitros T."/>
            <person name="Nelson W."/>
            <person name="Hyten D.L."/>
            <person name="Song Q."/>
            <person name="Thelen J.J."/>
            <person name="Cheng J."/>
            <person name="Xu D."/>
            <person name="Hellsten U."/>
            <person name="May G.D."/>
            <person name="Yu Y."/>
            <person name="Sakurai T."/>
            <person name="Umezawa T."/>
            <person name="Bhattacharyya M.K."/>
            <person name="Sandhu D."/>
            <person name="Valliyodan B."/>
            <person name="Lindquist E."/>
            <person name="Peto M."/>
            <person name="Grant D."/>
            <person name="Shu S."/>
            <person name="Goodstein D."/>
            <person name="Barry K."/>
            <person name="Futrell-Griggs M."/>
            <person name="Abernathy B."/>
            <person name="Du J."/>
            <person name="Tian Z."/>
            <person name="Zhu L."/>
            <person name="Gill N."/>
            <person name="Joshi T."/>
            <person name="Libault M."/>
            <person name="Sethuraman A."/>
            <person name="Zhang X.-C."/>
            <person name="Shinozaki K."/>
            <person name="Nguyen H.T."/>
            <person name="Wing R.A."/>
            <person name="Cregan P."/>
            <person name="Specht J."/>
            <person name="Grimwood J."/>
            <person name="Rokhsar D."/>
            <person name="Stacey G."/>
            <person name="Shoemaker R.C."/>
            <person name="Jackson S.A."/>
        </authorList>
    </citation>
    <scope>NUCLEOTIDE SEQUENCE</scope>
    <source>
        <strain evidence="2">cv. Williams 82</strain>
        <tissue evidence="1">Callus</tissue>
    </source>
</reference>
<dbReference type="InParanoid" id="K7K398"/>
<dbReference type="PaxDb" id="3847-GLYMA01G29131.1"/>
<dbReference type="EMBL" id="CM000834">
    <property type="protein sequence ID" value="KRH75900.1"/>
    <property type="molecule type" value="Genomic_DNA"/>
</dbReference>
<dbReference type="Gramene" id="KRH75900">
    <property type="protein sequence ID" value="KRH75900"/>
    <property type="gene ID" value="GLYMA_01G117700"/>
</dbReference>
<dbReference type="EnsemblPlants" id="KRH75900">
    <property type="protein sequence ID" value="KRH75900"/>
    <property type="gene ID" value="GLYMA_01G117700"/>
</dbReference>
<dbReference type="Pfam" id="PF00197">
    <property type="entry name" value="Kunitz_legume"/>
    <property type="match status" value="1"/>
</dbReference>
<evidence type="ECO:0000313" key="1">
    <source>
        <dbReference type="EMBL" id="KRH75900.1"/>
    </source>
</evidence>
<gene>
    <name evidence="1" type="ORF">GLYMA_01G117700</name>
</gene>
<protein>
    <submittedName>
        <fullName evidence="1 2">Uncharacterized protein</fullName>
    </submittedName>
</protein>
<proteinExistence type="predicted"/>
<dbReference type="SMR" id="K7K398"/>
<accession>K7K398</accession>
<dbReference type="PANTHER" id="PTHR33107:SF82">
    <property type="entry name" value="KUNITZ TYPE TRYPSIN INHIBITOR _ MIRACULIN"/>
    <property type="match status" value="1"/>
</dbReference>
<dbReference type="PANTHER" id="PTHR33107">
    <property type="entry name" value="KUNITZ TRYPSIN INHIBITOR 2"/>
    <property type="match status" value="1"/>
</dbReference>
<sequence length="90" mass="10231">MWKNDNFHVSKGHRLVTTGGVVGNLGKETVGNWFMIEKTDGAYNYKIVYCLSECLSCKRKFKNVGMVVDQNGNQHLALSDVPFQFRFLKA</sequence>
<dbReference type="SUPFAM" id="SSF50386">
    <property type="entry name" value="STI-like"/>
    <property type="match status" value="1"/>
</dbReference>
<reference evidence="1" key="3">
    <citation type="submission" date="2018-07" db="EMBL/GenBank/DDBJ databases">
        <title>WGS assembly of Glycine max.</title>
        <authorList>
            <person name="Schmutz J."/>
            <person name="Cannon S."/>
            <person name="Schlueter J."/>
            <person name="Ma J."/>
            <person name="Mitros T."/>
            <person name="Nelson W."/>
            <person name="Hyten D."/>
            <person name="Song Q."/>
            <person name="Thelen J."/>
            <person name="Cheng J."/>
            <person name="Xu D."/>
            <person name="Hellsten U."/>
            <person name="May G."/>
            <person name="Yu Y."/>
            <person name="Sakurai T."/>
            <person name="Umezawa T."/>
            <person name="Bhattacharyya M."/>
            <person name="Sandhu D."/>
            <person name="Valliyodan B."/>
            <person name="Lindquist E."/>
            <person name="Peto M."/>
            <person name="Grant D."/>
            <person name="Shu S."/>
            <person name="Goodstein D."/>
            <person name="Barry K."/>
            <person name="Futrell-Griggs M."/>
            <person name="Abernathy B."/>
            <person name="Du J."/>
            <person name="Tian Z."/>
            <person name="Zhu L."/>
            <person name="Gill N."/>
            <person name="Joshi T."/>
            <person name="Libault M."/>
            <person name="Sethuraman A."/>
            <person name="Zhang X."/>
            <person name="Shinozaki K."/>
            <person name="Nguyen H."/>
            <person name="Wing R."/>
            <person name="Cregan P."/>
            <person name="Specht J."/>
            <person name="Grimwood J."/>
            <person name="Rokhsar D."/>
            <person name="Stacey G."/>
            <person name="Shoemaker R."/>
            <person name="Jackson S."/>
        </authorList>
    </citation>
    <scope>NUCLEOTIDE SEQUENCE</scope>
    <source>
        <tissue evidence="1">Callus</tissue>
    </source>
</reference>
<dbReference type="OMA" id="DEYDQST"/>
<dbReference type="InterPro" id="IPR011065">
    <property type="entry name" value="Kunitz_inhibitor_STI-like_sf"/>
</dbReference>
<dbReference type="AlphaFoldDB" id="K7K398"/>
<dbReference type="InterPro" id="IPR002160">
    <property type="entry name" value="Prot_inh_Kunz-lg"/>
</dbReference>
<reference evidence="2" key="2">
    <citation type="submission" date="2018-02" db="UniProtKB">
        <authorList>
            <consortium name="EnsemblPlants"/>
        </authorList>
    </citation>
    <scope>IDENTIFICATION</scope>
    <source>
        <strain evidence="2">Williams 82</strain>
    </source>
</reference>
<name>K7K398_SOYBN</name>
<dbReference type="GO" id="GO:0004866">
    <property type="term" value="F:endopeptidase inhibitor activity"/>
    <property type="evidence" value="ECO:0007669"/>
    <property type="project" value="InterPro"/>
</dbReference>
<dbReference type="Proteomes" id="UP000008827">
    <property type="component" value="Chromosome 1"/>
</dbReference>
<dbReference type="Gene3D" id="2.80.10.50">
    <property type="match status" value="1"/>
</dbReference>